<feature type="domain" description="UspA" evidence="2">
    <location>
        <begin position="206"/>
        <end position="267"/>
    </location>
</feature>
<dbReference type="PRINTS" id="PR01438">
    <property type="entry name" value="UNVRSLSTRESS"/>
</dbReference>
<comment type="caution">
    <text evidence="3">The sequence shown here is derived from an EMBL/GenBank/DDBJ whole genome shotgun (WGS) entry which is preliminary data.</text>
</comment>
<keyword evidence="4" id="KW-1185">Reference proteome</keyword>
<dbReference type="PANTHER" id="PTHR46268:SF15">
    <property type="entry name" value="UNIVERSAL STRESS PROTEIN HP_0031"/>
    <property type="match status" value="1"/>
</dbReference>
<dbReference type="Pfam" id="PF00582">
    <property type="entry name" value="Usp"/>
    <property type="match status" value="1"/>
</dbReference>
<evidence type="ECO:0000313" key="3">
    <source>
        <dbReference type="EMBL" id="MBB3957183.1"/>
    </source>
</evidence>
<protein>
    <submittedName>
        <fullName evidence="3">Nucleotide-binding universal stress UspA family protein</fullName>
    </submittedName>
</protein>
<dbReference type="AlphaFoldDB" id="A0A7W6CII3"/>
<dbReference type="InterPro" id="IPR006015">
    <property type="entry name" value="Universal_stress_UspA"/>
</dbReference>
<dbReference type="Gene3D" id="3.40.50.12370">
    <property type="match status" value="1"/>
</dbReference>
<dbReference type="EMBL" id="JACIDX010000020">
    <property type="protein sequence ID" value="MBB3957183.1"/>
    <property type="molecule type" value="Genomic_DNA"/>
</dbReference>
<comment type="similarity">
    <text evidence="1">Belongs to the universal stress protein A family.</text>
</comment>
<gene>
    <name evidence="3" type="ORF">GGR38_004157</name>
</gene>
<dbReference type="PANTHER" id="PTHR46268">
    <property type="entry name" value="STRESS RESPONSE PROTEIN NHAX"/>
    <property type="match status" value="1"/>
</dbReference>
<evidence type="ECO:0000256" key="1">
    <source>
        <dbReference type="ARBA" id="ARBA00008791"/>
    </source>
</evidence>
<dbReference type="SUPFAM" id="SSF52402">
    <property type="entry name" value="Adenine nucleotide alpha hydrolases-like"/>
    <property type="match status" value="2"/>
</dbReference>
<reference evidence="3 4" key="1">
    <citation type="submission" date="2020-08" db="EMBL/GenBank/DDBJ databases">
        <title>Genomic Encyclopedia of Type Strains, Phase IV (KMG-IV): sequencing the most valuable type-strain genomes for metagenomic binning, comparative biology and taxonomic classification.</title>
        <authorList>
            <person name="Goeker M."/>
        </authorList>
    </citation>
    <scope>NUCLEOTIDE SEQUENCE [LARGE SCALE GENOMIC DNA]</scope>
    <source>
        <strain evidence="3 4">DSM 27057</strain>
    </source>
</reference>
<dbReference type="Proteomes" id="UP000548867">
    <property type="component" value="Unassembled WGS sequence"/>
</dbReference>
<evidence type="ECO:0000259" key="2">
    <source>
        <dbReference type="Pfam" id="PF00582"/>
    </source>
</evidence>
<proteinExistence type="inferred from homology"/>
<dbReference type="RefSeq" id="WP_183628251.1">
    <property type="nucleotide sequence ID" value="NZ_JACIDX010000020.1"/>
</dbReference>
<sequence length="268" mass="28837">MKNILVLVHDDKGQEARLQVALDMVRALEGHLACLDVELLPMVAADSHSSMAAAQLVCEEHDRSAANRTRITDYLAREGVSWDWHRVIGMPDTAIEDAVGPADILVLSSDLDKDDPVELRHLINRIVIGIKRPIVAVPKGCKRLDLNGTALVAWDGSREADQALHDAVPLLNLAGEVIMIDANEPNGPFAAESAAVYLSRHGIHPIVETVQIESGQTIYAAILARASAANAAYIVMGAYGHSPTLESFFGGVTRSILAKSDRPVVLAH</sequence>
<evidence type="ECO:0000313" key="4">
    <source>
        <dbReference type="Proteomes" id="UP000548867"/>
    </source>
</evidence>
<dbReference type="InterPro" id="IPR006016">
    <property type="entry name" value="UspA"/>
</dbReference>
<organism evidence="3 4">
    <name type="scientific">Novosphingobium sediminicola</name>
    <dbReference type="NCBI Taxonomy" id="563162"/>
    <lineage>
        <taxon>Bacteria</taxon>
        <taxon>Pseudomonadati</taxon>
        <taxon>Pseudomonadota</taxon>
        <taxon>Alphaproteobacteria</taxon>
        <taxon>Sphingomonadales</taxon>
        <taxon>Sphingomonadaceae</taxon>
        <taxon>Novosphingobium</taxon>
    </lineage>
</organism>
<accession>A0A7W6CII3</accession>
<name>A0A7W6CII3_9SPHN</name>